<dbReference type="HOGENOM" id="CLU_039475_1_2_1"/>
<dbReference type="InterPro" id="IPR050213">
    <property type="entry name" value="GST_superfamily"/>
</dbReference>
<dbReference type="RefSeq" id="XP_001418826.1">
    <property type="nucleotide sequence ID" value="XM_001418789.1"/>
</dbReference>
<dbReference type="InterPro" id="IPR040079">
    <property type="entry name" value="Glutathione_S-Trfase"/>
</dbReference>
<dbReference type="CDD" id="cd00299">
    <property type="entry name" value="GST_C_family"/>
    <property type="match status" value="1"/>
</dbReference>
<dbReference type="SFLD" id="SFLDS00019">
    <property type="entry name" value="Glutathione_Transferase_(cytos"/>
    <property type="match status" value="1"/>
</dbReference>
<protein>
    <recommendedName>
        <fullName evidence="5">Glutathione S-transferase</fullName>
    </recommendedName>
</protein>
<evidence type="ECO:0008006" key="5">
    <source>
        <dbReference type="Google" id="ProtNLM"/>
    </source>
</evidence>
<dbReference type="PROSITE" id="PS50404">
    <property type="entry name" value="GST_NTER"/>
    <property type="match status" value="1"/>
</dbReference>
<dbReference type="GO" id="GO:0004364">
    <property type="term" value="F:glutathione transferase activity"/>
    <property type="evidence" value="ECO:0007669"/>
    <property type="project" value="TreeGrafter"/>
</dbReference>
<dbReference type="InterPro" id="IPR004045">
    <property type="entry name" value="Glutathione_S-Trfase_N"/>
</dbReference>
<evidence type="ECO:0000313" key="4">
    <source>
        <dbReference type="Proteomes" id="UP000001568"/>
    </source>
</evidence>
<dbReference type="Gene3D" id="3.40.30.10">
    <property type="entry name" value="Glutaredoxin"/>
    <property type="match status" value="1"/>
</dbReference>
<dbReference type="Pfam" id="PF02798">
    <property type="entry name" value="GST_N"/>
    <property type="match status" value="1"/>
</dbReference>
<evidence type="ECO:0000259" key="2">
    <source>
        <dbReference type="PROSITE" id="PS50405"/>
    </source>
</evidence>
<dbReference type="PROSITE" id="PS50405">
    <property type="entry name" value="GST_CTER"/>
    <property type="match status" value="1"/>
</dbReference>
<dbReference type="AlphaFoldDB" id="A4RZM8"/>
<dbReference type="SUPFAM" id="SSF47616">
    <property type="entry name" value="GST C-terminal domain-like"/>
    <property type="match status" value="1"/>
</dbReference>
<dbReference type="eggNOG" id="KOG1695">
    <property type="taxonomic scope" value="Eukaryota"/>
</dbReference>
<reference evidence="3 4" key="1">
    <citation type="journal article" date="2007" name="Proc. Natl. Acad. Sci. U.S.A.">
        <title>The tiny eukaryote Ostreococcus provides genomic insights into the paradox of plankton speciation.</title>
        <authorList>
            <person name="Palenik B."/>
            <person name="Grimwood J."/>
            <person name="Aerts A."/>
            <person name="Rouze P."/>
            <person name="Salamov A."/>
            <person name="Putnam N."/>
            <person name="Dupont C."/>
            <person name="Jorgensen R."/>
            <person name="Derelle E."/>
            <person name="Rombauts S."/>
            <person name="Zhou K."/>
            <person name="Otillar R."/>
            <person name="Merchant S.S."/>
            <person name="Podell S."/>
            <person name="Gaasterland T."/>
            <person name="Napoli C."/>
            <person name="Gendler K."/>
            <person name="Manuell A."/>
            <person name="Tai V."/>
            <person name="Vallon O."/>
            <person name="Piganeau G."/>
            <person name="Jancek S."/>
            <person name="Heijde M."/>
            <person name="Jabbari K."/>
            <person name="Bowler C."/>
            <person name="Lohr M."/>
            <person name="Robbens S."/>
            <person name="Werner G."/>
            <person name="Dubchak I."/>
            <person name="Pazour G.J."/>
            <person name="Ren Q."/>
            <person name="Paulsen I."/>
            <person name="Delwiche C."/>
            <person name="Schmutz J."/>
            <person name="Rokhsar D."/>
            <person name="Van de Peer Y."/>
            <person name="Moreau H."/>
            <person name="Grigoriev I.V."/>
        </authorList>
    </citation>
    <scope>NUCLEOTIDE SEQUENCE [LARGE SCALE GENOMIC DNA]</scope>
    <source>
        <strain evidence="3 4">CCE9901</strain>
    </source>
</reference>
<dbReference type="STRING" id="436017.A4RZM8"/>
<dbReference type="PANTHER" id="PTHR11571">
    <property type="entry name" value="GLUTATHIONE S-TRANSFERASE"/>
    <property type="match status" value="1"/>
</dbReference>
<dbReference type="GO" id="GO:0006749">
    <property type="term" value="P:glutathione metabolic process"/>
    <property type="evidence" value="ECO:0007669"/>
    <property type="project" value="TreeGrafter"/>
</dbReference>
<dbReference type="InterPro" id="IPR036249">
    <property type="entry name" value="Thioredoxin-like_sf"/>
</dbReference>
<dbReference type="Pfam" id="PF14497">
    <property type="entry name" value="GST_C_3"/>
    <property type="match status" value="1"/>
</dbReference>
<dbReference type="PANTHER" id="PTHR11571:SF150">
    <property type="entry name" value="GLUTATHIONE S-TRANSFERASE"/>
    <property type="match status" value="1"/>
</dbReference>
<dbReference type="CDD" id="cd03039">
    <property type="entry name" value="GST_N_Sigma_like"/>
    <property type="match status" value="1"/>
</dbReference>
<dbReference type="GeneID" id="5002922"/>
<dbReference type="InterPro" id="IPR036282">
    <property type="entry name" value="Glutathione-S-Trfase_C_sf"/>
</dbReference>
<name>A4RZM8_OSTLU</name>
<dbReference type="InterPro" id="IPR004046">
    <property type="entry name" value="GST_C"/>
</dbReference>
<evidence type="ECO:0000313" key="3">
    <source>
        <dbReference type="EMBL" id="ABO97119.1"/>
    </source>
</evidence>
<dbReference type="KEGG" id="olu:OSTLU_35431"/>
<dbReference type="SFLD" id="SFLDG01205">
    <property type="entry name" value="AMPS.1"/>
    <property type="match status" value="1"/>
</dbReference>
<dbReference type="SUPFAM" id="SSF52833">
    <property type="entry name" value="Thioredoxin-like"/>
    <property type="match status" value="1"/>
</dbReference>
<dbReference type="InterPro" id="IPR010987">
    <property type="entry name" value="Glutathione-S-Trfase_C-like"/>
</dbReference>
<dbReference type="Proteomes" id="UP000001568">
    <property type="component" value="Chromosome 7"/>
</dbReference>
<feature type="domain" description="GST C-terminal" evidence="2">
    <location>
        <begin position="85"/>
        <end position="221"/>
    </location>
</feature>
<gene>
    <name evidence="3" type="ORF">OSTLU_35431</name>
</gene>
<dbReference type="OrthoDB" id="414243at2759"/>
<sequence>MSAAAAAPALRLQYFNIEGPAEKIRLTLSIAKIPFRDDRVAFEDWPSVKPTTPYGQLPVMYVDDEAMAQSDAILRYCGRLAGLYDEQRASEIDEAVSLVEDMRESWYPNLAVGMAPEKYNLEKGSDAHAATTKAMRERWIREELPRYCGFISKRVAGGKFLCGDRVTIADCALVPLLRRFRSGGIDHVPKECLDAFADVVAYYEKFHAIPEVAAWYAAKSA</sequence>
<dbReference type="EMBL" id="CP000587">
    <property type="protein sequence ID" value="ABO97119.1"/>
    <property type="molecule type" value="Genomic_DNA"/>
</dbReference>
<keyword evidence="4" id="KW-1185">Reference proteome</keyword>
<evidence type="ECO:0000259" key="1">
    <source>
        <dbReference type="PROSITE" id="PS50404"/>
    </source>
</evidence>
<dbReference type="Gramene" id="ABO97119">
    <property type="protein sequence ID" value="ABO97119"/>
    <property type="gene ID" value="OSTLU_35431"/>
</dbReference>
<feature type="domain" description="GST N-terminal" evidence="1">
    <location>
        <begin position="8"/>
        <end position="85"/>
    </location>
</feature>
<organism evidence="3 4">
    <name type="scientific">Ostreococcus lucimarinus (strain CCE9901)</name>
    <dbReference type="NCBI Taxonomy" id="436017"/>
    <lineage>
        <taxon>Eukaryota</taxon>
        <taxon>Viridiplantae</taxon>
        <taxon>Chlorophyta</taxon>
        <taxon>Mamiellophyceae</taxon>
        <taxon>Mamiellales</taxon>
        <taxon>Bathycoccaceae</taxon>
        <taxon>Ostreococcus</taxon>
    </lineage>
</organism>
<dbReference type="SFLD" id="SFLDG00363">
    <property type="entry name" value="AMPS_(cytGST):_Alpha-__Mu-__Pi"/>
    <property type="match status" value="1"/>
</dbReference>
<proteinExistence type="predicted"/>
<dbReference type="OMA" id="PWFKEQD"/>
<dbReference type="Gene3D" id="1.20.1050.10">
    <property type="match status" value="1"/>
</dbReference>
<accession>A4RZM8</accession>